<dbReference type="RefSeq" id="WP_110022479.1">
    <property type="nucleotide sequence ID" value="NZ_PDNZ01000002.1"/>
</dbReference>
<evidence type="ECO:0000313" key="1">
    <source>
        <dbReference type="EMBL" id="PWW82761.1"/>
    </source>
</evidence>
<dbReference type="AlphaFoldDB" id="A0A317TAQ9"/>
<sequence>MNTIVGIIRHIVLVSIVFVVAACAKPEREPAGEKGTVFYEKAAVHAANHDYENALELLNKGLARDTLDGFSLEAAEALNRKSAIEALTGEYFDALASHEIIEQQCKGMLADSVETGRIRTKALLLAELGEFAEAEKALMKISSMSVEDSLKLARYQTLAEKPEKAFALYNGLSGNIDPLVSLQAYTGLLELSLDESFGKAEAPSFYVHKTIGLARKLLDEERKGTERAEALALRRAAMLLEMFPAHVRDASYLYFKALARARLAGEERLVQVLDFESNAVLANNPEAYARTLDYFERNNMPLARMVALLKQGTGSKIDDAEKIKVLKKGLSIYQYQLAPLPGYAIVSLIDRSTDTLVELLLSKGRYAEAFEYDELKKLYVLQQAVQHRYDSLELPGKHEKLARQVERIGLELNALLQRSMNCYESGWGYEMHATTIDAINKKRGQFYEKIGELRNVSPLQAERLALAPVTLRTVQQTLDENHAVLKIIEGKRWCTVFLVQNGYVDVSRRKIDDALYRSRLKRLTERLAVGAEGDITGIARDADRLWLTDLLIKPYTGRLQDVQRLTVIAGEPVPAHLLGNNRFLVRDFPVSWVYSANEIAYQTSLKEERDAEQEFTFYSTEKYRDALERKLAFPRQAVFLLWKHFSDTELEEMRVLLALSLQQGGDPSGMLHRLVQNKQAESDQWFYVSEYGVRGK</sequence>
<dbReference type="EMBL" id="PDNZ01000002">
    <property type="protein sequence ID" value="PWW82761.1"/>
    <property type="molecule type" value="Genomic_DNA"/>
</dbReference>
<protein>
    <recommendedName>
        <fullName evidence="3">CHAT domain-containing protein</fullName>
    </recommendedName>
</protein>
<keyword evidence="2" id="KW-1185">Reference proteome</keyword>
<reference evidence="2" key="1">
    <citation type="submission" date="2017-10" db="EMBL/GenBank/DDBJ databases">
        <authorList>
            <person name="Gaisin V.A."/>
            <person name="Rysina M.S."/>
            <person name="Grouzdev D.S."/>
        </authorList>
    </citation>
    <scope>NUCLEOTIDE SEQUENCE [LARGE SCALE GENOMIC DNA]</scope>
    <source>
        <strain evidence="2">V1</strain>
    </source>
</reference>
<dbReference type="SUPFAM" id="SSF48452">
    <property type="entry name" value="TPR-like"/>
    <property type="match status" value="1"/>
</dbReference>
<gene>
    <name evidence="1" type="ORF">CR164_03185</name>
</gene>
<dbReference type="Gene3D" id="1.25.40.10">
    <property type="entry name" value="Tetratricopeptide repeat domain"/>
    <property type="match status" value="1"/>
</dbReference>
<evidence type="ECO:0008006" key="3">
    <source>
        <dbReference type="Google" id="ProtNLM"/>
    </source>
</evidence>
<organism evidence="1 2">
    <name type="scientific">Prosthecochloris marina</name>
    <dbReference type="NCBI Taxonomy" id="2017681"/>
    <lineage>
        <taxon>Bacteria</taxon>
        <taxon>Pseudomonadati</taxon>
        <taxon>Chlorobiota</taxon>
        <taxon>Chlorobiia</taxon>
        <taxon>Chlorobiales</taxon>
        <taxon>Chlorobiaceae</taxon>
        <taxon>Prosthecochloris</taxon>
    </lineage>
</organism>
<evidence type="ECO:0000313" key="2">
    <source>
        <dbReference type="Proteomes" id="UP000246278"/>
    </source>
</evidence>
<dbReference type="Proteomes" id="UP000246278">
    <property type="component" value="Unassembled WGS sequence"/>
</dbReference>
<name>A0A317TAQ9_9CHLB</name>
<proteinExistence type="predicted"/>
<dbReference type="OrthoDB" id="596375at2"/>
<accession>A0A317TAQ9</accession>
<dbReference type="InterPro" id="IPR011990">
    <property type="entry name" value="TPR-like_helical_dom_sf"/>
</dbReference>
<comment type="caution">
    <text evidence="1">The sequence shown here is derived from an EMBL/GenBank/DDBJ whole genome shotgun (WGS) entry which is preliminary data.</text>
</comment>